<evidence type="ECO:0000313" key="5">
    <source>
        <dbReference type="Proteomes" id="UP000638560"/>
    </source>
</evidence>
<dbReference type="InterPro" id="IPR015943">
    <property type="entry name" value="WD40/YVTN_repeat-like_dom_sf"/>
</dbReference>
<dbReference type="InterPro" id="IPR001680">
    <property type="entry name" value="WD40_rpt"/>
</dbReference>
<name>A0ABS0H2R8_9ACTN</name>
<keyword evidence="2" id="KW-0853">WD repeat</keyword>
<dbReference type="PANTHER" id="PTHR22845">
    <property type="entry name" value="APOPTOTIC PROTEASE-ACTIVATING FACTOR 1"/>
    <property type="match status" value="1"/>
</dbReference>
<dbReference type="PRINTS" id="PR00364">
    <property type="entry name" value="DISEASERSIST"/>
</dbReference>
<evidence type="ECO:0000256" key="2">
    <source>
        <dbReference type="PROSITE-ProRule" id="PRU00221"/>
    </source>
</evidence>
<dbReference type="SUPFAM" id="SSF52540">
    <property type="entry name" value="P-loop containing nucleoside triphosphate hydrolases"/>
    <property type="match status" value="1"/>
</dbReference>
<dbReference type="SUPFAM" id="SSF50978">
    <property type="entry name" value="WD40 repeat-like"/>
    <property type="match status" value="1"/>
</dbReference>
<keyword evidence="1" id="KW-0053">Apoptosis</keyword>
<comment type="caution">
    <text evidence="4">The sequence shown here is derived from an EMBL/GenBank/DDBJ whole genome shotgun (WGS) entry which is preliminary data.</text>
</comment>
<dbReference type="InterPro" id="IPR036388">
    <property type="entry name" value="WH-like_DNA-bd_sf"/>
</dbReference>
<feature type="non-terminal residue" evidence="4">
    <location>
        <position position="590"/>
    </location>
</feature>
<feature type="domain" description="NB-ARC" evidence="3">
    <location>
        <begin position="72"/>
        <end position="192"/>
    </location>
</feature>
<evidence type="ECO:0000259" key="3">
    <source>
        <dbReference type="Pfam" id="PF00931"/>
    </source>
</evidence>
<dbReference type="Pfam" id="PF00400">
    <property type="entry name" value="WD40"/>
    <property type="match status" value="1"/>
</dbReference>
<reference evidence="4 5" key="1">
    <citation type="submission" date="2020-11" db="EMBL/GenBank/DDBJ databases">
        <title>A novel isolate from a Black sea contaminated sediment with potential to produce alkanes: Plantactinospora alkalitolerans sp. nov.</title>
        <authorList>
            <person name="Carro L."/>
            <person name="Veyisoglu A."/>
            <person name="Guven K."/>
            <person name="Schumann P."/>
            <person name="Klenk H.-P."/>
            <person name="Sahin N."/>
        </authorList>
    </citation>
    <scope>NUCLEOTIDE SEQUENCE [LARGE SCALE GENOMIC DNA]</scope>
    <source>
        <strain evidence="4 5">S1510</strain>
    </source>
</reference>
<evidence type="ECO:0000256" key="1">
    <source>
        <dbReference type="ARBA" id="ARBA00022703"/>
    </source>
</evidence>
<evidence type="ECO:0000313" key="4">
    <source>
        <dbReference type="EMBL" id="MBF9132761.1"/>
    </source>
</evidence>
<dbReference type="InterPro" id="IPR027417">
    <property type="entry name" value="P-loop_NTPase"/>
</dbReference>
<accession>A0ABS0H2R8</accession>
<dbReference type="RefSeq" id="WP_323373880.1">
    <property type="nucleotide sequence ID" value="NZ_JADPUN010000247.1"/>
</dbReference>
<dbReference type="InterPro" id="IPR002182">
    <property type="entry name" value="NB-ARC"/>
</dbReference>
<dbReference type="InterPro" id="IPR036322">
    <property type="entry name" value="WD40_repeat_dom_sf"/>
</dbReference>
<dbReference type="Gene3D" id="2.130.10.10">
    <property type="entry name" value="YVTN repeat-like/Quinoprotein amine dehydrogenase"/>
    <property type="match status" value="1"/>
</dbReference>
<gene>
    <name evidence="4" type="ORF">I0C86_27955</name>
</gene>
<proteinExistence type="predicted"/>
<organism evidence="4 5">
    <name type="scientific">Plantactinospora alkalitolerans</name>
    <dbReference type="NCBI Taxonomy" id="2789879"/>
    <lineage>
        <taxon>Bacteria</taxon>
        <taxon>Bacillati</taxon>
        <taxon>Actinomycetota</taxon>
        <taxon>Actinomycetes</taxon>
        <taxon>Micromonosporales</taxon>
        <taxon>Micromonosporaceae</taxon>
        <taxon>Plantactinospora</taxon>
    </lineage>
</organism>
<dbReference type="EMBL" id="JADPUN010000247">
    <property type="protein sequence ID" value="MBF9132761.1"/>
    <property type="molecule type" value="Genomic_DNA"/>
</dbReference>
<protein>
    <recommendedName>
        <fullName evidence="3">NB-ARC domain-containing protein</fullName>
    </recommendedName>
</protein>
<dbReference type="PROSITE" id="PS50294">
    <property type="entry name" value="WD_REPEATS_REGION"/>
    <property type="match status" value="1"/>
</dbReference>
<dbReference type="Gene3D" id="3.40.50.300">
    <property type="entry name" value="P-loop containing nucleotide triphosphate hydrolases"/>
    <property type="match status" value="1"/>
</dbReference>
<dbReference type="PANTHER" id="PTHR22845:SF5">
    <property type="entry name" value="APOPTOTIC PROTEASE-ACTIVATING FACTOR 1"/>
    <property type="match status" value="1"/>
</dbReference>
<dbReference type="Gene3D" id="1.10.10.10">
    <property type="entry name" value="Winged helix-like DNA-binding domain superfamily/Winged helix DNA-binding domain"/>
    <property type="match status" value="1"/>
</dbReference>
<dbReference type="Gene3D" id="1.25.40.370">
    <property type="match status" value="1"/>
</dbReference>
<keyword evidence="5" id="KW-1185">Reference proteome</keyword>
<sequence>MNGGLNDNRFEARDQATMYNADVINVYQDGGEPAVVRRLWMAPSLPAGLVQRPELAGPLLELVCGAADGPVAVAGVHGTGGFGKTTLATWLCHQPQVQVRFPGGLLWVTIGEHAAGAELAGRINNLVEQLAGERPGFTDAMQAGFRLGELLDAGSGPVLLVVDDVWQADQLDPLCQGGTDCQRLVTTRRRGLVPAGSSVWVDRMDPPQATAVLMQGLSNPSADLVAQVLAGTGRWPVLLAVANRTLVRQVEDYGATVAWALTDIIGRLAEEGPASLDLDDPAWRGRAVAATVRAGLDLLEPGITERFAELAIFGEDVEIPLEVLQRLWGATGGLTRRGTQRVCAVLAGMSLVQRYRAEAGTIRLHDIIRAYLLHSTDVEQRRVWHGLLLDNAATLVAQTDAGLPAWWLLPAGEDYLTGHLAEHLYAAGRYEELTATMTNLRWVTLRLQGHGPSGVDTDLVHIDTPAGTALARAIRQNAHLLAPITPKHTLGAILVSRLGNNPDLRRLVEDYLPTLPTPQLIPRWTPPDLPHPALHRTLSGHTQLVEALVVAPDGSWLASASRDGTVRVWDPETGGTRHTLTGHTGWVEAL</sequence>
<feature type="repeat" description="WD" evidence="2">
    <location>
        <begin position="538"/>
        <end position="579"/>
    </location>
</feature>
<dbReference type="Pfam" id="PF00931">
    <property type="entry name" value="NB-ARC"/>
    <property type="match status" value="1"/>
</dbReference>
<dbReference type="Proteomes" id="UP000638560">
    <property type="component" value="Unassembled WGS sequence"/>
</dbReference>
<dbReference type="SMART" id="SM00320">
    <property type="entry name" value="WD40"/>
    <property type="match status" value="1"/>
</dbReference>
<dbReference type="PROSITE" id="PS50082">
    <property type="entry name" value="WD_REPEATS_2"/>
    <property type="match status" value="1"/>
</dbReference>